<dbReference type="InterPro" id="IPR018721">
    <property type="entry name" value="DUF2252"/>
</dbReference>
<gene>
    <name evidence="1" type="ORF">CR162_06240</name>
</gene>
<sequence length="390" mass="43897">MDILVSNDAYEAFLRAELGHELVEEGLAEKRLEMAGDAFGFLRATYFRWAETALELFPELAGAPTVLAVGDIHLENFGTWRDAEGRLVWGVNDYDEAAEMPYALDLVRLATSGLLASPDPDWREAGPIAERLLDGYAKGLRKPGPTLLDRDHRWLRHTVMVPDEHRDAFWQKLKKKRKHFGRRPDDERPVFFPRYEAALRAALPQGAGRPRFWYRSAGLGSLGRPRWVAQAKWRGDWVLREAKAVLPSAWVRLHGRHGRAVRCLELASGRHRAPDPWYRVNDGVAVRRLSPNNRKIETDRPISPGWEHGPEEPLGREVLLGERMLRAMGREMAAIHLGAGDHAAAIRADLAKRPAGWLREAALRAAQATAAEHRQFAAHMARHAEAGPSP</sequence>
<name>A0A2C7AD13_9PROT</name>
<proteinExistence type="predicted"/>
<dbReference type="PANTHER" id="PTHR39441:SF1">
    <property type="entry name" value="DUF2252 DOMAIN-CONTAINING PROTEIN"/>
    <property type="match status" value="1"/>
</dbReference>
<dbReference type="Pfam" id="PF10009">
    <property type="entry name" value="DUF2252"/>
    <property type="match status" value="1"/>
</dbReference>
<dbReference type="AlphaFoldDB" id="A0A2C7AD13"/>
<protein>
    <recommendedName>
        <fullName evidence="3">DUF2252 domain-containing protein</fullName>
    </recommendedName>
</protein>
<evidence type="ECO:0008006" key="3">
    <source>
        <dbReference type="Google" id="ProtNLM"/>
    </source>
</evidence>
<dbReference type="OrthoDB" id="1491115at2"/>
<dbReference type="RefSeq" id="WP_099094665.1">
    <property type="nucleotide sequence ID" value="NZ_PDNU01000006.1"/>
</dbReference>
<comment type="caution">
    <text evidence="1">The sequence shown here is derived from an EMBL/GenBank/DDBJ whole genome shotgun (WGS) entry which is preliminary data.</text>
</comment>
<dbReference type="EMBL" id="PDNU01000006">
    <property type="protein sequence ID" value="PHK95929.1"/>
    <property type="molecule type" value="Genomic_DNA"/>
</dbReference>
<keyword evidence="2" id="KW-1185">Reference proteome</keyword>
<dbReference type="Proteomes" id="UP000223527">
    <property type="component" value="Unassembled WGS sequence"/>
</dbReference>
<dbReference type="PANTHER" id="PTHR39441">
    <property type="entry name" value="DUF2252 DOMAIN-CONTAINING PROTEIN"/>
    <property type="match status" value="1"/>
</dbReference>
<organism evidence="1 2">
    <name type="scientific">Teichococcus rhizosphaerae</name>
    <dbReference type="NCBI Taxonomy" id="1335062"/>
    <lineage>
        <taxon>Bacteria</taxon>
        <taxon>Pseudomonadati</taxon>
        <taxon>Pseudomonadota</taxon>
        <taxon>Alphaproteobacteria</taxon>
        <taxon>Acetobacterales</taxon>
        <taxon>Roseomonadaceae</taxon>
        <taxon>Roseomonas</taxon>
    </lineage>
</organism>
<evidence type="ECO:0000313" key="1">
    <source>
        <dbReference type="EMBL" id="PHK95929.1"/>
    </source>
</evidence>
<evidence type="ECO:0000313" key="2">
    <source>
        <dbReference type="Proteomes" id="UP000223527"/>
    </source>
</evidence>
<accession>A0A2C7AD13</accession>
<reference evidence="1 2" key="1">
    <citation type="submission" date="2017-10" db="EMBL/GenBank/DDBJ databases">
        <authorList>
            <person name="Banno H."/>
            <person name="Chua N.-H."/>
        </authorList>
    </citation>
    <scope>NUCLEOTIDE SEQUENCE [LARGE SCALE GENOMIC DNA]</scope>
    <source>
        <strain evidence="1 2">YW11</strain>
    </source>
</reference>